<dbReference type="RefSeq" id="WP_243537345.1">
    <property type="nucleotide sequence ID" value="NZ_CP093442.1"/>
</dbReference>
<evidence type="ECO:0000313" key="2">
    <source>
        <dbReference type="Proteomes" id="UP000830116"/>
    </source>
</evidence>
<evidence type="ECO:0000313" key="1">
    <source>
        <dbReference type="EMBL" id="UOF01088.1"/>
    </source>
</evidence>
<dbReference type="Proteomes" id="UP000830116">
    <property type="component" value="Chromosome"/>
</dbReference>
<organism evidence="1 2">
    <name type="scientific">Bdellovibrio reynosensis</name>
    <dbReference type="NCBI Taxonomy" id="2835041"/>
    <lineage>
        <taxon>Bacteria</taxon>
        <taxon>Pseudomonadati</taxon>
        <taxon>Bdellovibrionota</taxon>
        <taxon>Bdellovibrionia</taxon>
        <taxon>Bdellovibrionales</taxon>
        <taxon>Pseudobdellovibrionaceae</taxon>
        <taxon>Bdellovibrio</taxon>
    </lineage>
</organism>
<dbReference type="Gene3D" id="2.40.160.60">
    <property type="entry name" value="Outer membrane protein transport protein (OMPP1/FadL/TodX)"/>
    <property type="match status" value="1"/>
</dbReference>
<reference evidence="1" key="1">
    <citation type="submission" date="2022-03" db="EMBL/GenBank/DDBJ databases">
        <title>Genome Identification and Characterization of new species Bdellovibrio reynosense LBG001 sp. nov. from a Mexico soil sample.</title>
        <authorList>
            <person name="Camilli A."/>
            <person name="Ajao Y."/>
            <person name="Guo X."/>
        </authorList>
    </citation>
    <scope>NUCLEOTIDE SEQUENCE</scope>
    <source>
        <strain evidence="1">LBG001</strain>
    </source>
</reference>
<name>A0ABY4C7X2_9BACT</name>
<accession>A0ABY4C7X2</accession>
<gene>
    <name evidence="1" type="ORF">MNR06_15410</name>
</gene>
<keyword evidence="2" id="KW-1185">Reference proteome</keyword>
<sequence length="361" mass="40330">MKRILWIALLQFIFLTALSFNVSARERRSFYSGARCQAMGGACIAVTNDETALLVNPAALGKLRDFYGTIFDPELEFGFETQGIYQDHNFSNPYTLSDIVPALNVKRGAHYHAKAQVFPSFVGRNFGVGIFSNYILDAKMADDGSTVDAFYRNDLAFALGFNFRLWDGRIKIGLATKIVSRIEVDDPLLSATGPLDYESIAAEGLGLSNDVGLILTAPWALLPTISAVARDVGTTTFDSAEGVRMDTATRPNMVKQDLDVAMAIFPIHSNNIRSTWTVEYRGLLTSEDEPDKAKLLHAGYEVNFGDVFFFRAGYNQRYWTAGMELSSERFQWQVSSYGEEVGTVDAPVEDRRYTFKFAYRF</sequence>
<proteinExistence type="predicted"/>
<protein>
    <recommendedName>
        <fullName evidence="3">Long-chain fatty acid transport protein</fullName>
    </recommendedName>
</protein>
<evidence type="ECO:0008006" key="3">
    <source>
        <dbReference type="Google" id="ProtNLM"/>
    </source>
</evidence>
<dbReference type="EMBL" id="CP093442">
    <property type="protein sequence ID" value="UOF01088.1"/>
    <property type="molecule type" value="Genomic_DNA"/>
</dbReference>